<name>A0A845BG38_9PROT</name>
<protein>
    <submittedName>
        <fullName evidence="2">Transposase</fullName>
    </submittedName>
</protein>
<keyword evidence="3" id="KW-1185">Reference proteome</keyword>
<dbReference type="InterPro" id="IPR008490">
    <property type="entry name" value="Transposase_InsH_N"/>
</dbReference>
<evidence type="ECO:0000313" key="2">
    <source>
        <dbReference type="EMBL" id="MXP65975.1"/>
    </source>
</evidence>
<dbReference type="EMBL" id="SNVJ01000034">
    <property type="protein sequence ID" value="MXP65975.1"/>
    <property type="molecule type" value="Genomic_DNA"/>
</dbReference>
<proteinExistence type="predicted"/>
<feature type="domain" description="Transposase InsH N-terminal" evidence="1">
    <location>
        <begin position="5"/>
        <end position="98"/>
    </location>
</feature>
<comment type="caution">
    <text evidence="2">The sequence shown here is derived from an EMBL/GenBank/DDBJ whole genome shotgun (WGS) entry which is preliminary data.</text>
</comment>
<reference evidence="2 3" key="1">
    <citation type="submission" date="2019-03" db="EMBL/GenBank/DDBJ databases">
        <title>Roseomonas sp. a novel Roseomonas species isolated from Sea whip Gorgonian.</title>
        <authorList>
            <person name="Li F."/>
            <person name="Pan X."/>
            <person name="Huang S."/>
            <person name="Li Z."/>
            <person name="Meng B."/>
        </authorList>
    </citation>
    <scope>NUCLEOTIDE SEQUENCE [LARGE SCALE GENOMIC DNA]</scope>
    <source>
        <strain evidence="2 3">M0104</strain>
    </source>
</reference>
<evidence type="ECO:0000313" key="3">
    <source>
        <dbReference type="Proteomes" id="UP000460715"/>
    </source>
</evidence>
<dbReference type="Pfam" id="PF05598">
    <property type="entry name" value="DUF772"/>
    <property type="match status" value="1"/>
</dbReference>
<evidence type="ECO:0000259" key="1">
    <source>
        <dbReference type="Pfam" id="PF05598"/>
    </source>
</evidence>
<organism evidence="2 3">
    <name type="scientific">Teichococcus coralli</name>
    <dbReference type="NCBI Taxonomy" id="2545983"/>
    <lineage>
        <taxon>Bacteria</taxon>
        <taxon>Pseudomonadati</taxon>
        <taxon>Pseudomonadota</taxon>
        <taxon>Alphaproteobacteria</taxon>
        <taxon>Acetobacterales</taxon>
        <taxon>Roseomonadaceae</taxon>
        <taxon>Roseomonas</taxon>
    </lineage>
</organism>
<sequence length="98" mass="10999">MDARLRELSAKGNDLERLAALVDFECFRRELEQAVPRSDAAKGGHPVFDHVLMFKIPLLQAMHVLSDERIGHLIKDRLSFMCFLGLGLVDPVPDANTI</sequence>
<dbReference type="AlphaFoldDB" id="A0A845BG38"/>
<dbReference type="OrthoDB" id="9774608at2"/>
<accession>A0A845BG38</accession>
<dbReference type="Proteomes" id="UP000460715">
    <property type="component" value="Unassembled WGS sequence"/>
</dbReference>
<gene>
    <name evidence="2" type="ORF">E0493_21745</name>
</gene>